<sequence>GDTHSGLRLGNTRRSSGVARGNRPPDLELSETTFSAPEPGTPVADNDTFSERDKMPEDGNTPTEVPPVHLHPYLSHPRMSVRMSVYSTGVRPVVTRAYIQGRVYNFLERPSGWKCFVYHFTVFLIVLSCLILSVLSTINEYQALAHETLFWVEIVLVVFFGVEYFVRLWSAGCRSKYVGIWGRLRFARKPISIIDLIVVVASIIVLSVGSKGQVFATSAVRGIRFLQILRMLHVDRQGGTWRLLGSVVFIHRQELITTLYIGFLSLIFSSYFVYLAEKDAVDGSGSIEFGNYADALWWGVVTVTTIGYGDKVPQTWIGKTIASCFSVFAISFFALPAGILGSGFALKVQQKQRQKHFNRQIPAAACLIQTAWRCCAVENFQSATFKMFLRKRSHIPASLSTPKPKKSVKIKRKLKSTDKDNGLTSPTIPSITFDYAFDSGKELSSDVYSTVVKRNPGLLDVHTPDPLRRNCSFADDLELESERDSELTPATSVSQLTESHRKAIRVIQRMRYFVAKRNFQQARKPYDVRDVIEQYSQGHLNLMVRIKELQRRARDKGNNSIGSRLNRMEDKVGFVSFQWKLEQYSLVFVQFQIIYFVCEGAAKNVHNHVSLAFIVL</sequence>
<dbReference type="GO" id="GO:0005516">
    <property type="term" value="F:calmodulin binding"/>
    <property type="evidence" value="ECO:0007669"/>
    <property type="project" value="UniProtKB-KW"/>
</dbReference>
<dbReference type="PRINTS" id="PR01459">
    <property type="entry name" value="KCNQCHANNEL"/>
</dbReference>
<organism evidence="30 31">
    <name type="scientific">Lates calcarifer</name>
    <name type="common">Barramundi</name>
    <name type="synonym">Holocentrus calcarifer</name>
    <dbReference type="NCBI Taxonomy" id="8187"/>
    <lineage>
        <taxon>Eukaryota</taxon>
        <taxon>Metazoa</taxon>
        <taxon>Chordata</taxon>
        <taxon>Craniata</taxon>
        <taxon>Vertebrata</taxon>
        <taxon>Euteleostomi</taxon>
        <taxon>Actinopterygii</taxon>
        <taxon>Neopterygii</taxon>
        <taxon>Teleostei</taxon>
        <taxon>Neoteleostei</taxon>
        <taxon>Acanthomorphata</taxon>
        <taxon>Carangaria</taxon>
        <taxon>Carangaria incertae sedis</taxon>
        <taxon>Centropomidae</taxon>
        <taxon>Lates</taxon>
    </lineage>
</organism>
<dbReference type="Gene3D" id="1.20.120.350">
    <property type="entry name" value="Voltage-gated potassium channels. Chain C"/>
    <property type="match status" value="1"/>
</dbReference>
<evidence type="ECO:0000313" key="31">
    <source>
        <dbReference type="Proteomes" id="UP000314980"/>
    </source>
</evidence>
<dbReference type="FunFam" id="1.20.120.350:FF:000017">
    <property type="entry name" value="potassium voltage-gated channel subfamily KQT member 1"/>
    <property type="match status" value="1"/>
</dbReference>
<keyword evidence="18" id="KW-0406">Ion transport</keyword>
<dbReference type="PANTHER" id="PTHR47735:SF14">
    <property type="entry name" value="POTASSIUM VOLTAGE-GATED CHANNEL SUBFAMILY KQT MEMBER 1"/>
    <property type="match status" value="1"/>
</dbReference>
<evidence type="ECO:0000256" key="14">
    <source>
        <dbReference type="ARBA" id="ARBA00022860"/>
    </source>
</evidence>
<evidence type="ECO:0000313" key="30">
    <source>
        <dbReference type="Ensembl" id="ENSLCAP00010039899.1"/>
    </source>
</evidence>
<feature type="transmembrane region" description="Helical" evidence="27">
    <location>
        <begin position="150"/>
        <end position="169"/>
    </location>
</feature>
<evidence type="ECO:0000256" key="24">
    <source>
        <dbReference type="ARBA" id="ARBA00032659"/>
    </source>
</evidence>
<gene>
    <name evidence="30" type="primary">KCNQ1</name>
</gene>
<evidence type="ECO:0000256" key="4">
    <source>
        <dbReference type="ARBA" id="ARBA00004285"/>
    </source>
</evidence>
<evidence type="ECO:0000256" key="13">
    <source>
        <dbReference type="ARBA" id="ARBA00022826"/>
    </source>
</evidence>
<dbReference type="GO" id="GO:0051049">
    <property type="term" value="P:regulation of transport"/>
    <property type="evidence" value="ECO:0007669"/>
    <property type="project" value="UniProtKB-ARBA"/>
</dbReference>
<evidence type="ECO:0000256" key="15">
    <source>
        <dbReference type="ARBA" id="ARBA00022882"/>
    </source>
</evidence>
<dbReference type="PRINTS" id="PR01460">
    <property type="entry name" value="KCNQ1CHANNEL"/>
</dbReference>
<keyword evidence="31" id="KW-1185">Reference proteome</keyword>
<dbReference type="InterPro" id="IPR005827">
    <property type="entry name" value="K_chnl_volt-dep_KCQN1"/>
</dbReference>
<keyword evidence="19 27" id="KW-0472">Membrane</keyword>
<keyword evidence="12" id="KW-0256">Endoplasmic reticulum</keyword>
<feature type="domain" description="Ion transport" evidence="28">
    <location>
        <begin position="117"/>
        <end position="351"/>
    </location>
</feature>
<dbReference type="GeneTree" id="ENSGT00940000161001"/>
<keyword evidence="11 27" id="KW-0812">Transmembrane</keyword>
<dbReference type="Pfam" id="PF03520">
    <property type="entry name" value="KCNQ_channel"/>
    <property type="match status" value="1"/>
</dbReference>
<evidence type="ECO:0000256" key="8">
    <source>
        <dbReference type="ARBA" id="ARBA00022448"/>
    </source>
</evidence>
<evidence type="ECO:0000256" key="6">
    <source>
        <dbReference type="ARBA" id="ARBA00009499"/>
    </source>
</evidence>
<dbReference type="Gene3D" id="1.10.287.70">
    <property type="match status" value="1"/>
</dbReference>
<evidence type="ECO:0000259" key="29">
    <source>
        <dbReference type="Pfam" id="PF03520"/>
    </source>
</evidence>
<reference evidence="31" key="1">
    <citation type="submission" date="2015-09" db="EMBL/GenBank/DDBJ databases">
        <authorList>
            <person name="Sai Rama Sridatta P."/>
        </authorList>
    </citation>
    <scope>NUCLEOTIDE SEQUENCE [LARGE SCALE GENOMIC DNA]</scope>
</reference>
<dbReference type="InterPro" id="IPR013821">
    <property type="entry name" value="K_chnl_volt-dep_KCNQ_C"/>
</dbReference>
<keyword evidence="20" id="KW-0407">Ion channel</keyword>
<evidence type="ECO:0000256" key="2">
    <source>
        <dbReference type="ARBA" id="ARBA00004187"/>
    </source>
</evidence>
<feature type="region of interest" description="Disordered" evidence="26">
    <location>
        <begin position="1"/>
        <end position="68"/>
    </location>
</feature>
<dbReference type="Ensembl" id="ENSLCAT00010040842.1">
    <property type="protein sequence ID" value="ENSLCAP00010039899.1"/>
    <property type="gene ID" value="ENSLCAG00010018620.1"/>
</dbReference>
<keyword evidence="16" id="KW-0630">Potassium</keyword>
<evidence type="ECO:0000256" key="23">
    <source>
        <dbReference type="ARBA" id="ARBA00030121"/>
    </source>
</evidence>
<evidence type="ECO:0000256" key="20">
    <source>
        <dbReference type="ARBA" id="ARBA00023303"/>
    </source>
</evidence>
<dbReference type="GO" id="GO:0005249">
    <property type="term" value="F:voltage-gated potassium channel activity"/>
    <property type="evidence" value="ECO:0007669"/>
    <property type="project" value="InterPro"/>
</dbReference>
<dbReference type="GO" id="GO:0003008">
    <property type="term" value="P:system process"/>
    <property type="evidence" value="ECO:0007669"/>
    <property type="project" value="UniProtKB-ARBA"/>
</dbReference>
<keyword evidence="14" id="KW-0112">Calmodulin-binding</keyword>
<dbReference type="InterPro" id="IPR027359">
    <property type="entry name" value="Volt_channel_dom_sf"/>
</dbReference>
<feature type="transmembrane region" description="Helical" evidence="27">
    <location>
        <begin position="190"/>
        <end position="208"/>
    </location>
</feature>
<dbReference type="InterPro" id="IPR005821">
    <property type="entry name" value="Ion_trans_dom"/>
</dbReference>
<evidence type="ECO:0000259" key="28">
    <source>
        <dbReference type="Pfam" id="PF00520"/>
    </source>
</evidence>
<comment type="similarity">
    <text evidence="6">Belongs to the potassium channel family. KQT (TC 1.A.1.15) subfamily. Kv7.1/KCNQ1 sub-subfamily.</text>
</comment>
<keyword evidence="8" id="KW-0813">Transport</keyword>
<evidence type="ECO:0000256" key="21">
    <source>
        <dbReference type="ARBA" id="ARBA00023329"/>
    </source>
</evidence>
<evidence type="ECO:0000256" key="17">
    <source>
        <dbReference type="ARBA" id="ARBA00022989"/>
    </source>
</evidence>
<dbReference type="GO" id="GO:0005783">
    <property type="term" value="C:endoplasmic reticulum"/>
    <property type="evidence" value="ECO:0007669"/>
    <property type="project" value="UniProtKB-SubCell"/>
</dbReference>
<evidence type="ECO:0000256" key="5">
    <source>
        <dbReference type="ARBA" id="ARBA00004651"/>
    </source>
</evidence>
<evidence type="ECO:0000256" key="27">
    <source>
        <dbReference type="SAM" id="Phobius"/>
    </source>
</evidence>
<evidence type="ECO:0000256" key="16">
    <source>
        <dbReference type="ARBA" id="ARBA00022958"/>
    </source>
</evidence>
<dbReference type="InterPro" id="IPR003937">
    <property type="entry name" value="K_chnl_volt-dep_KCNQ"/>
</dbReference>
<evidence type="ECO:0000256" key="26">
    <source>
        <dbReference type="SAM" id="MobiDB-lite"/>
    </source>
</evidence>
<evidence type="ECO:0000256" key="18">
    <source>
        <dbReference type="ARBA" id="ARBA00023065"/>
    </source>
</evidence>
<dbReference type="GO" id="GO:0008076">
    <property type="term" value="C:voltage-gated potassium channel complex"/>
    <property type="evidence" value="ECO:0007669"/>
    <property type="project" value="InterPro"/>
</dbReference>
<dbReference type="PANTHER" id="PTHR47735">
    <property type="entry name" value="POTASSIUM VOLTAGE-GATED CHANNEL SUBFAMILY KQT MEMBER 4"/>
    <property type="match status" value="1"/>
</dbReference>
<comment type="subcellular location">
    <subcellularLocation>
        <location evidence="2">Basolateral cell membrane</location>
    </subcellularLocation>
    <subcellularLocation>
        <location evidence="5">Cell membrane</location>
        <topology evidence="5">Multi-pass membrane protein</topology>
    </subcellularLocation>
    <subcellularLocation>
        <location evidence="1">Cytoplasmic vesicle membrane</location>
    </subcellularLocation>
    <subcellularLocation>
        <location evidence="3">Endoplasmic reticulum</location>
    </subcellularLocation>
    <subcellularLocation>
        <location evidence="4">Membrane raft</location>
    </subcellularLocation>
</comment>
<keyword evidence="15" id="KW-0851">Voltage-gated channel</keyword>
<evidence type="ECO:0000256" key="9">
    <source>
        <dbReference type="ARBA" id="ARBA00022475"/>
    </source>
</evidence>
<evidence type="ECO:0000256" key="22">
    <source>
        <dbReference type="ARBA" id="ARBA00029687"/>
    </source>
</evidence>
<keyword evidence="21" id="KW-0968">Cytoplasmic vesicle</keyword>
<dbReference type="Pfam" id="PF00520">
    <property type="entry name" value="Ion_trans"/>
    <property type="match status" value="1"/>
</dbReference>
<keyword evidence="10" id="KW-0633">Potassium transport</keyword>
<keyword evidence="17 27" id="KW-1133">Transmembrane helix</keyword>
<dbReference type="GO" id="GO:0042391">
    <property type="term" value="P:regulation of membrane potential"/>
    <property type="evidence" value="ECO:0007669"/>
    <property type="project" value="UniProtKB-ARBA"/>
</dbReference>
<evidence type="ECO:0000256" key="7">
    <source>
        <dbReference type="ARBA" id="ARBA00019342"/>
    </source>
</evidence>
<feature type="transmembrane region" description="Helical" evidence="27">
    <location>
        <begin position="320"/>
        <end position="346"/>
    </location>
</feature>
<feature type="domain" description="Potassium channel voltage dependent KCNQ C-terminal" evidence="29">
    <location>
        <begin position="484"/>
        <end position="552"/>
    </location>
</feature>
<protein>
    <recommendedName>
        <fullName evidence="7">Potassium voltage-gated channel subfamily KQT member 1</fullName>
    </recommendedName>
    <alternativeName>
        <fullName evidence="24">IKs producing slow voltage-gated potassium channel subunit alpha KvLQT1</fullName>
    </alternativeName>
    <alternativeName>
        <fullName evidence="22">KQT-like 1</fullName>
    </alternativeName>
    <alternativeName>
        <fullName evidence="23">Voltage-gated potassium channel subunit Kv7.1</fullName>
    </alternativeName>
</protein>
<proteinExistence type="inferred from homology"/>
<dbReference type="FunFam" id="1.10.287.70:FF:000113">
    <property type="entry name" value="Potassium voltage-gated channel subfamily KQT member 1"/>
    <property type="match status" value="1"/>
</dbReference>
<name>A0A4W6ERU8_LATCA</name>
<evidence type="ECO:0000256" key="19">
    <source>
        <dbReference type="ARBA" id="ARBA00023136"/>
    </source>
</evidence>
<keyword evidence="13" id="KW-0631">Potassium channel</keyword>
<reference evidence="30" key="2">
    <citation type="submission" date="2025-08" db="UniProtKB">
        <authorList>
            <consortium name="Ensembl"/>
        </authorList>
    </citation>
    <scope>IDENTIFICATION</scope>
</reference>
<keyword evidence="9" id="KW-1003">Cell membrane</keyword>
<dbReference type="AlphaFoldDB" id="A0A4W6ERU8"/>
<comment type="catalytic activity">
    <reaction evidence="25">
        <text>K(+)(in) = K(+)(out)</text>
        <dbReference type="Rhea" id="RHEA:29463"/>
        <dbReference type="ChEBI" id="CHEBI:29103"/>
    </reaction>
</comment>
<feature type="transmembrane region" description="Helical" evidence="27">
    <location>
        <begin position="116"/>
        <end position="138"/>
    </location>
</feature>
<accession>A0A4W6ERU8</accession>
<feature type="transmembrane region" description="Helical" evidence="27">
    <location>
        <begin position="255"/>
        <end position="274"/>
    </location>
</feature>
<dbReference type="GO" id="GO:0045121">
    <property type="term" value="C:membrane raft"/>
    <property type="evidence" value="ECO:0007669"/>
    <property type="project" value="UniProtKB-SubCell"/>
</dbReference>
<evidence type="ECO:0000256" key="25">
    <source>
        <dbReference type="ARBA" id="ARBA00034430"/>
    </source>
</evidence>
<dbReference type="SUPFAM" id="SSF81324">
    <property type="entry name" value="Voltage-gated potassium channels"/>
    <property type="match status" value="1"/>
</dbReference>
<dbReference type="PRINTS" id="PR00169">
    <property type="entry name" value="KCHANNEL"/>
</dbReference>
<reference evidence="30" key="3">
    <citation type="submission" date="2025-09" db="UniProtKB">
        <authorList>
            <consortium name="Ensembl"/>
        </authorList>
    </citation>
    <scope>IDENTIFICATION</scope>
</reference>
<dbReference type="Gene3D" id="6.10.140.1910">
    <property type="match status" value="2"/>
</dbReference>
<evidence type="ECO:0000256" key="1">
    <source>
        <dbReference type="ARBA" id="ARBA00004156"/>
    </source>
</evidence>
<evidence type="ECO:0000256" key="11">
    <source>
        <dbReference type="ARBA" id="ARBA00022692"/>
    </source>
</evidence>
<evidence type="ECO:0000256" key="10">
    <source>
        <dbReference type="ARBA" id="ARBA00022538"/>
    </source>
</evidence>
<dbReference type="GO" id="GO:0016323">
    <property type="term" value="C:basolateral plasma membrane"/>
    <property type="evidence" value="ECO:0007669"/>
    <property type="project" value="UniProtKB-SubCell"/>
</dbReference>
<evidence type="ECO:0000256" key="3">
    <source>
        <dbReference type="ARBA" id="ARBA00004240"/>
    </source>
</evidence>
<dbReference type="GO" id="GO:0030659">
    <property type="term" value="C:cytoplasmic vesicle membrane"/>
    <property type="evidence" value="ECO:0007669"/>
    <property type="project" value="UniProtKB-SubCell"/>
</dbReference>
<evidence type="ECO:0000256" key="12">
    <source>
        <dbReference type="ARBA" id="ARBA00022824"/>
    </source>
</evidence>
<dbReference type="Proteomes" id="UP000314980">
    <property type="component" value="Unassembled WGS sequence"/>
</dbReference>